<evidence type="ECO:0000313" key="3">
    <source>
        <dbReference type="Proteomes" id="UP001232148"/>
    </source>
</evidence>
<dbReference type="Pfam" id="PF11927">
    <property type="entry name" value="HODM_asu-like"/>
    <property type="match status" value="1"/>
</dbReference>
<dbReference type="EMBL" id="MU842930">
    <property type="protein sequence ID" value="KAK2025743.1"/>
    <property type="molecule type" value="Genomic_DNA"/>
</dbReference>
<feature type="region of interest" description="Disordered" evidence="1">
    <location>
        <begin position="41"/>
        <end position="63"/>
    </location>
</feature>
<evidence type="ECO:0000256" key="1">
    <source>
        <dbReference type="SAM" id="MobiDB-lite"/>
    </source>
</evidence>
<dbReference type="Proteomes" id="UP001232148">
    <property type="component" value="Unassembled WGS sequence"/>
</dbReference>
<evidence type="ECO:0008006" key="4">
    <source>
        <dbReference type="Google" id="ProtNLM"/>
    </source>
</evidence>
<accession>A0AAD9HBK2</accession>
<organism evidence="2 3">
    <name type="scientific">Colletotrichum zoysiae</name>
    <dbReference type="NCBI Taxonomy" id="1216348"/>
    <lineage>
        <taxon>Eukaryota</taxon>
        <taxon>Fungi</taxon>
        <taxon>Dikarya</taxon>
        <taxon>Ascomycota</taxon>
        <taxon>Pezizomycotina</taxon>
        <taxon>Sordariomycetes</taxon>
        <taxon>Hypocreomycetidae</taxon>
        <taxon>Glomerellales</taxon>
        <taxon>Glomerellaceae</taxon>
        <taxon>Colletotrichum</taxon>
        <taxon>Colletotrichum graminicola species complex</taxon>
    </lineage>
</organism>
<gene>
    <name evidence="2" type="ORF">LX32DRAFT_702752</name>
</gene>
<reference evidence="2" key="1">
    <citation type="submission" date="2021-06" db="EMBL/GenBank/DDBJ databases">
        <title>Comparative genomics, transcriptomics and evolutionary studies reveal genomic signatures of adaptation to plant cell wall in hemibiotrophic fungi.</title>
        <authorList>
            <consortium name="DOE Joint Genome Institute"/>
            <person name="Baroncelli R."/>
            <person name="Diaz J.F."/>
            <person name="Benocci T."/>
            <person name="Peng M."/>
            <person name="Battaglia E."/>
            <person name="Haridas S."/>
            <person name="Andreopoulos W."/>
            <person name="Labutti K."/>
            <person name="Pangilinan J."/>
            <person name="Floch G.L."/>
            <person name="Makela M.R."/>
            <person name="Henrissat B."/>
            <person name="Grigoriev I.V."/>
            <person name="Crouch J.A."/>
            <person name="De Vries R.P."/>
            <person name="Sukno S.A."/>
            <person name="Thon M.R."/>
        </authorList>
    </citation>
    <scope>NUCLEOTIDE SEQUENCE</scope>
    <source>
        <strain evidence="2">MAFF235873</strain>
    </source>
</reference>
<proteinExistence type="predicted"/>
<keyword evidence="3" id="KW-1185">Reference proteome</keyword>
<sequence length="404" mass="46945">MALLTSQSLGPEEWKLLFVLLALFSAVIIWRSQGALRRKKGASLSNNPARKGDEKSRQGSELWQMPIPSPYPNWCIDKTKPLPYRAFRYGPKYNVTMGLRSIQPDEWIELDNQFPKYHSDKTARILERGDKCVATLPEAYPAAIELLEELAQYLPARYPTLFKRTAVGLDNIWSGESFNIIERPLKEDPMAIAAKLVQDDLAIMMERPDGKYYFLAGAILLAGFWRLRDKLGMSLEEIHTSGDVPHYKEKLHNGMASFFKRLRCDQIYSRNNYFIQLDDSLPWSWSIGEEDSPVVSWSTAEKDKAIEHHYFRSERQSLRRLPKTRAIVFTIRTYFHPITELASEDYVPGRLASAIRSWDEKVADYKGRETFGEVLLEYLDNEHQKQLDRGLELEKEDEIRKYPW</sequence>
<dbReference type="AlphaFoldDB" id="A0AAD9HBK2"/>
<evidence type="ECO:0000313" key="2">
    <source>
        <dbReference type="EMBL" id="KAK2025743.1"/>
    </source>
</evidence>
<comment type="caution">
    <text evidence="2">The sequence shown here is derived from an EMBL/GenBank/DDBJ whole genome shotgun (WGS) entry which is preliminary data.</text>
</comment>
<name>A0AAD9HBK2_9PEZI</name>
<dbReference type="InterPro" id="IPR021848">
    <property type="entry name" value="HODM_asu-like"/>
</dbReference>
<protein>
    <recommendedName>
        <fullName evidence="4">Mannosyl transferase</fullName>
    </recommendedName>
</protein>